<organism evidence="10">
    <name type="scientific">Phallusia mammillata</name>
    <dbReference type="NCBI Taxonomy" id="59560"/>
    <lineage>
        <taxon>Eukaryota</taxon>
        <taxon>Metazoa</taxon>
        <taxon>Chordata</taxon>
        <taxon>Tunicata</taxon>
        <taxon>Ascidiacea</taxon>
        <taxon>Phlebobranchia</taxon>
        <taxon>Ascidiidae</taxon>
        <taxon>Phallusia</taxon>
    </lineage>
</organism>
<dbReference type="InterPro" id="IPR033010">
    <property type="entry name" value="Cdc20/Fizzy"/>
</dbReference>
<dbReference type="GO" id="GO:1990757">
    <property type="term" value="F:ubiquitin ligase activator activity"/>
    <property type="evidence" value="ECO:0007669"/>
    <property type="project" value="TreeGrafter"/>
</dbReference>
<dbReference type="InterPro" id="IPR001680">
    <property type="entry name" value="WD40_rpt"/>
</dbReference>
<feature type="repeat" description="WD" evidence="7">
    <location>
        <begin position="343"/>
        <end position="384"/>
    </location>
</feature>
<dbReference type="Gene3D" id="2.130.10.10">
    <property type="entry name" value="YVTN repeat-like/Quinoprotein amine dehydrogenase"/>
    <property type="match status" value="1"/>
</dbReference>
<dbReference type="GO" id="GO:1905786">
    <property type="term" value="P:positive regulation of anaphase-promoting complex-dependent catabolic process"/>
    <property type="evidence" value="ECO:0007669"/>
    <property type="project" value="TreeGrafter"/>
</dbReference>
<dbReference type="SUPFAM" id="SSF50978">
    <property type="entry name" value="WD40 repeat-like"/>
    <property type="match status" value="1"/>
</dbReference>
<feature type="compositionally biased region" description="Low complexity" evidence="8">
    <location>
        <begin position="35"/>
        <end position="49"/>
    </location>
</feature>
<dbReference type="PROSITE" id="PS00678">
    <property type="entry name" value="WD_REPEATS_1"/>
    <property type="match status" value="1"/>
</dbReference>
<keyword evidence="4" id="KW-0677">Repeat</keyword>
<dbReference type="GO" id="GO:0010997">
    <property type="term" value="F:anaphase-promoting complex binding"/>
    <property type="evidence" value="ECO:0007669"/>
    <property type="project" value="InterPro"/>
</dbReference>
<dbReference type="PANTHER" id="PTHR19918:SF8">
    <property type="entry name" value="FI02843P"/>
    <property type="match status" value="1"/>
</dbReference>
<dbReference type="SMART" id="SM00320">
    <property type="entry name" value="WD40"/>
    <property type="match status" value="6"/>
</dbReference>
<evidence type="ECO:0000256" key="2">
    <source>
        <dbReference type="ARBA" id="ARBA00022574"/>
    </source>
</evidence>
<reference evidence="10" key="1">
    <citation type="submission" date="2020-04" db="EMBL/GenBank/DDBJ databases">
        <authorList>
            <person name="Neveu A P."/>
        </authorList>
    </citation>
    <scope>NUCLEOTIDE SEQUENCE</scope>
    <source>
        <tissue evidence="10">Whole embryo</tissue>
    </source>
</reference>
<accession>A0A6F9D9L1</accession>
<feature type="compositionally biased region" description="Polar residues" evidence="8">
    <location>
        <begin position="522"/>
        <end position="539"/>
    </location>
</feature>
<dbReference type="PANTHER" id="PTHR19918">
    <property type="entry name" value="CELL DIVISION CYCLE 20 CDC20 FIZZY -RELATED"/>
    <property type="match status" value="1"/>
</dbReference>
<dbReference type="Pfam" id="PF24807">
    <property type="entry name" value="WD40_CDC20-Fz"/>
    <property type="match status" value="1"/>
</dbReference>
<keyword evidence="5" id="KW-0498">Mitosis</keyword>
<dbReference type="InterPro" id="IPR036322">
    <property type="entry name" value="WD40_repeat_dom_sf"/>
</dbReference>
<comment type="similarity">
    <text evidence="1">Belongs to the WD repeat CDC20/Fizzy family.</text>
</comment>
<dbReference type="GO" id="GO:0005680">
    <property type="term" value="C:anaphase-promoting complex"/>
    <property type="evidence" value="ECO:0007669"/>
    <property type="project" value="TreeGrafter"/>
</dbReference>
<evidence type="ECO:0000256" key="3">
    <source>
        <dbReference type="ARBA" id="ARBA00022618"/>
    </source>
</evidence>
<evidence type="ECO:0000256" key="5">
    <source>
        <dbReference type="ARBA" id="ARBA00022776"/>
    </source>
</evidence>
<protein>
    <submittedName>
        <fullName evidence="10">Cell division cycle protein 20 homolog</fullName>
    </submittedName>
</protein>
<feature type="compositionally biased region" description="Low complexity" evidence="8">
    <location>
        <begin position="95"/>
        <end position="109"/>
    </location>
</feature>
<dbReference type="InterPro" id="IPR015943">
    <property type="entry name" value="WD40/YVTN_repeat-like_dom_sf"/>
</dbReference>
<feature type="region of interest" description="Disordered" evidence="8">
    <location>
        <begin position="514"/>
        <end position="539"/>
    </location>
</feature>
<evidence type="ECO:0000256" key="4">
    <source>
        <dbReference type="ARBA" id="ARBA00022737"/>
    </source>
</evidence>
<evidence type="ECO:0000256" key="7">
    <source>
        <dbReference type="PROSITE-ProRule" id="PRU00221"/>
    </source>
</evidence>
<dbReference type="EMBL" id="LR783753">
    <property type="protein sequence ID" value="CAB3229173.1"/>
    <property type="molecule type" value="mRNA"/>
</dbReference>
<sequence>MSSQFDFENEVNSLMRFDKPLQSGPVARWQRKASDLSTSASTSLHSRSLNISHSNFHSNTSSPSKQPNRSLCQSVNRTPGTSKTPKSGKVKTPGKLKPSSKNSSLSKTPSRGDRFIPNRQATNFEVGHYKLLSENGGDGEEGTLAQDDYKRRMSENLYKASGISGGERILAFKSKLAAVEGYQNNAKVLYSSAKKSNTDKKKVRHIPTTATRVLDAPDLGNDFYLNLLDWSSTNNVAVVLAQAVYIWDASSGEIQMLMSMEGADDYVSSIKWLADGQHIAIGNSNAEVQLWDVNENKRVRNMKSHAGRVCSLSWNEHILTSGSQDGFIHHHDVRVAQHHVGTLTGHSQEVCGLEWSSDGKYLASGGNDNVVNVYSGRETKPLYTFTDHQSAVKAVAWCPWQSNLLATGGGSNDRHIRFWNTHSGANVKAIDTKSQVCAIKWSTHYRELVSSHGYAHNQLTVWSYPSMQWMQDLMGHSARVLYLAISPDGQTVCSGAADETLRLWDCFTVDPTQKKKKEKPSANAQSSNGSRINSLFSIR</sequence>
<dbReference type="AlphaFoldDB" id="A0A6F9D9L1"/>
<evidence type="ECO:0000259" key="9">
    <source>
        <dbReference type="Pfam" id="PF24807"/>
    </source>
</evidence>
<evidence type="ECO:0000256" key="8">
    <source>
        <dbReference type="SAM" id="MobiDB-lite"/>
    </source>
</evidence>
<name>A0A6F9D9L1_9ASCI</name>
<dbReference type="InterPro" id="IPR056150">
    <property type="entry name" value="WD40_CDC20-Fz"/>
</dbReference>
<keyword evidence="2 7" id="KW-0853">WD repeat</keyword>
<feature type="region of interest" description="Disordered" evidence="8">
    <location>
        <begin position="15"/>
        <end position="120"/>
    </location>
</feature>
<feature type="repeat" description="WD" evidence="7">
    <location>
        <begin position="473"/>
        <end position="505"/>
    </location>
</feature>
<feature type="compositionally biased region" description="Polar residues" evidence="8">
    <location>
        <begin position="50"/>
        <end position="85"/>
    </location>
</feature>
<keyword evidence="6" id="KW-0131">Cell cycle</keyword>
<dbReference type="GO" id="GO:0031145">
    <property type="term" value="P:anaphase-promoting complex-dependent catabolic process"/>
    <property type="evidence" value="ECO:0007669"/>
    <property type="project" value="TreeGrafter"/>
</dbReference>
<dbReference type="PROSITE" id="PS50082">
    <property type="entry name" value="WD_REPEATS_2"/>
    <property type="match status" value="3"/>
</dbReference>
<gene>
    <name evidence="10" type="primary">Cdc20b</name>
</gene>
<evidence type="ECO:0000256" key="1">
    <source>
        <dbReference type="ARBA" id="ARBA00006445"/>
    </source>
</evidence>
<proteinExistence type="evidence at transcript level"/>
<dbReference type="InterPro" id="IPR019775">
    <property type="entry name" value="WD40_repeat_CS"/>
</dbReference>
<evidence type="ECO:0000256" key="6">
    <source>
        <dbReference type="ARBA" id="ARBA00023306"/>
    </source>
</evidence>
<keyword evidence="3 10" id="KW-0132">Cell division</keyword>
<evidence type="ECO:0000313" key="10">
    <source>
        <dbReference type="EMBL" id="CAB3229173.1"/>
    </source>
</evidence>
<feature type="domain" description="CDC20/Fizzy WD40" evidence="9">
    <location>
        <begin position="214"/>
        <end position="504"/>
    </location>
</feature>
<feature type="repeat" description="WD" evidence="7">
    <location>
        <begin position="260"/>
        <end position="301"/>
    </location>
</feature>
<dbReference type="PROSITE" id="PS50294">
    <property type="entry name" value="WD_REPEATS_REGION"/>
    <property type="match status" value="3"/>
</dbReference>
<dbReference type="CDD" id="cd00200">
    <property type="entry name" value="WD40"/>
    <property type="match status" value="1"/>
</dbReference>
<dbReference type="GO" id="GO:0051301">
    <property type="term" value="P:cell division"/>
    <property type="evidence" value="ECO:0007669"/>
    <property type="project" value="UniProtKB-KW"/>
</dbReference>